<evidence type="ECO:0000313" key="12">
    <source>
        <dbReference type="Proteomes" id="UP000294685"/>
    </source>
</evidence>
<keyword evidence="5" id="KW-0969">Cilium</keyword>
<dbReference type="Pfam" id="PF19081">
    <property type="entry name" value="Ig_7"/>
    <property type="match status" value="1"/>
</dbReference>
<accession>A0ABY2DQT4</accession>
<sequence length="2134" mass="224225">MTQNYFSKNTLFTLYFLLLSFFGFSQSSQTFNTPGSSTFTVPAGVTSINIEAWGAGGAGGGATGTNSSGGGGAGGAYARRNSYAVTPDTNYTVTVGSGGIGSRGNGTSGGFSSLSSGATTYLLAVGGNGAAFTNTNNTYTTGATAVSSGNTGFTAPLSYYGGKGGDGLFGGGAGGSSAGTGSNGNSGIDQNGGAAVAGGVKGADGSTESGDGAFGTPPGGGGAGANALTKTDRSGGGGGNGQVIISWTCPIFSLNSTSVATPLCSTFAANVSVNSSITGLPVGTYTVTYNISGANTASGNTATMNVTTAGTGSFSTSTLPNSGSTTVTITNLAAGTCSNNILLFNSATITVSATPTITSTTPGSRTGTGTVPLSAVASVGTISWFTTATGGTALVTGNSYTTPSITATTTYYIQATNGSCTSSPRVAIVATINNPEIAVSGNGFTITDGDTTPSTGDFSNLGNSNLLIGLTRTYTINNLGAATLNLGSITIGGTNASEFVATNPPTSIAPQSSATFTITFTPIAIGTRNATLSFTTDDADENPNNFNIAGTGDTGVTPEINLQGNSTDIIDGTSGGSTTNNTDFGSGLAGTSIVKTFTIQNLGTGLLTLTGTPRVVITGDGAFTVTSQPSSNSIAPSSSLTFQVTFNSAITGNFLAIVSIANSDGNESIYDFVITGNTTVTGREIDIQGNDVSIVDGDTTPSVLDQTDFGITDTTTKIAIPFQIYNYGTTALGITTTVNVTPAGFFTASIIPTSSLAASGITSFVVTFTPTAAVGVKTATITVTNTDNVGTPSETSYDFVVSAEIKVPVALTVAPGGVTSNLKFWLKADSNIGSVADNVAITTWQDKTTGSTKDAIAKLGKEPKFLHNTTNNVNFNPVIHFNGANAMAGGQGFNNLDMFVVIKPTNTVTSTTSPMDTYCGDDIAINKGSQDVTGFEMGNTSSRFTNEVFAYNQGANTSYGVSEISTSKSYTGVNIFNPRYVGSGTGSTKMGIFNNGTLLSTTEKLTDPGTYIPYKDILNSRYWLGASEAFGPSFNGDFLEVINYNTSNTATDRRRIETYLAIKYGITLGSNGTSLDYYNSASINAATSIYDASTGFNYNIAGIGRDDKSELKQRQSKTENIIDDVTIGLGGIYNKNSDNPNNFINDKEFLVWGSNNGTLLAQPAVIVNMSSGISPSLTTEVDFISIGRTWRVKETGGNIPSCKVSIPSTLLTSTITPPGDFLMFISSTPQFNPTSEYRIMRVNGSKLETDYDFDGTKYITFGYAPERTFERAIDFDGVNDYLDAGKVLDLNTSFTVSAWIKSSTINQTILSKRNNPYTAGYDLSINASGKVEMSWFNGTKQTITSSIIMPTEKWHNVCVAYDNSTSTAKLYIDGFEDASKTLSNVPANPTQSFLIGAANGVTPTSFFNGTIDEVRIWNVALSVKELRYVMNQEILSNGIATNGKIIPNSITSNEISSIPWSNLSAYYPMSTYTFTNAKDISNNNNTAALRNLTTVDLQTAPLPYESLANGSWETPGTWKNNTVQDIPYSLSIVDDIETIDWNIVKTSHNITSVGNKTVLGLFVNSNTLSATTVGGLQTDGTKIEVSHYLKLDGKIDLVGRSQLIQKLGSDLDATSSGSLERDQQGQSNKYNYNYWSSPVGAINATTNNNAFTVAGVLKNGTNPAAPATITWVGGFDGATSPFSLARYWIFKFDNLANDYANWTQIGETGSLSASKGFTLKGPGTSGTQNLTFLGKPNNGTITNIVLADQLLLIGNPYPSALDADKFITDNIGSVETSITDPAIDGALYFWEHYATNNTHILRAYQGGYGIRNLSGGVAPSATGVDFISGSGATSKLIPNRYIPVAQGFFVAGIAGTGGTVTFNNSQRDFHKEDEVGVSQTTYRIPVSPKASSHWTDNSNAPIEKDTHKKVRLGFNVIDKTFHRQVLLAFMDEKATSAMDNGYDAFNIDESPSDMYLLNGENELAIQGEGYFDEDASFHIAVRMEAAGKVSFGIDALENFDENQNIFVYDKETDTYNSIKNTLYEIELPEGYFTDRFSLRFTDKTLSVKDPAYENTVQVVFTRSNNVLNITNDANDNTVLAVSLFNIQGKLISKWDVTDKEQTSIKIPIQNKKSGVYIVKLKTSKGNISKKIIVK</sequence>
<dbReference type="InterPro" id="IPR006558">
    <property type="entry name" value="LamG-like"/>
</dbReference>
<organism evidence="11 12">
    <name type="scientific">Flavobacterium ranwuense</name>
    <dbReference type="NCBI Taxonomy" id="2541725"/>
    <lineage>
        <taxon>Bacteria</taxon>
        <taxon>Pseudomonadati</taxon>
        <taxon>Bacteroidota</taxon>
        <taxon>Flavobacteriia</taxon>
        <taxon>Flavobacteriales</taxon>
        <taxon>Flavobacteriaceae</taxon>
        <taxon>Flavobacterium</taxon>
    </lineage>
</organism>
<dbReference type="Proteomes" id="UP000294685">
    <property type="component" value="Unassembled WGS sequence"/>
</dbReference>
<dbReference type="InterPro" id="IPR044023">
    <property type="entry name" value="Ig_7"/>
</dbReference>
<dbReference type="Gene3D" id="2.60.40.10">
    <property type="entry name" value="Immunoglobulins"/>
    <property type="match status" value="3"/>
</dbReference>
<dbReference type="InterPro" id="IPR053879">
    <property type="entry name" value="HYDIN_VesB_CFA65-like_Ig"/>
</dbReference>
<keyword evidence="6" id="KW-1015">Disulfide bond</keyword>
<feature type="signal peptide" evidence="9">
    <location>
        <begin position="1"/>
        <end position="25"/>
    </location>
</feature>
<dbReference type="NCBIfam" id="NF012200">
    <property type="entry name" value="choice_anch_D"/>
    <property type="match status" value="3"/>
</dbReference>
<reference evidence="11 12" key="1">
    <citation type="submission" date="2019-03" db="EMBL/GenBank/DDBJ databases">
        <title>Novel species of Flavobacterium.</title>
        <authorList>
            <person name="Liu Q."/>
            <person name="Xin Y.-H."/>
        </authorList>
    </citation>
    <scope>NUCLEOTIDE SEQUENCE [LARGE SCALE GENOMIC DNA]</scope>
    <source>
        <strain evidence="11 12">LB2P22</strain>
    </source>
</reference>
<evidence type="ECO:0000256" key="7">
    <source>
        <dbReference type="ARBA" id="ARBA00023273"/>
    </source>
</evidence>
<feature type="compositionally biased region" description="Low complexity" evidence="8">
    <location>
        <begin position="185"/>
        <end position="194"/>
    </location>
</feature>
<dbReference type="InterPro" id="IPR058515">
    <property type="entry name" value="DUF8202"/>
</dbReference>
<dbReference type="InterPro" id="IPR026444">
    <property type="entry name" value="Secre_tail"/>
</dbReference>
<dbReference type="InterPro" id="IPR013320">
    <property type="entry name" value="ConA-like_dom_sf"/>
</dbReference>
<evidence type="ECO:0000256" key="9">
    <source>
        <dbReference type="SAM" id="SignalP"/>
    </source>
</evidence>
<evidence type="ECO:0000256" key="2">
    <source>
        <dbReference type="ARBA" id="ARBA00004496"/>
    </source>
</evidence>
<dbReference type="Pfam" id="PF21722">
    <property type="entry name" value="Gly_rich_2"/>
    <property type="match status" value="1"/>
</dbReference>
<dbReference type="RefSeq" id="WP_132072006.1">
    <property type="nucleotide sequence ID" value="NZ_SMLH01000009.1"/>
</dbReference>
<evidence type="ECO:0000256" key="4">
    <source>
        <dbReference type="ARBA" id="ARBA00022729"/>
    </source>
</evidence>
<dbReference type="NCBIfam" id="TIGR04183">
    <property type="entry name" value="Por_Secre_tail"/>
    <property type="match status" value="1"/>
</dbReference>
<evidence type="ECO:0000256" key="6">
    <source>
        <dbReference type="ARBA" id="ARBA00023157"/>
    </source>
</evidence>
<comment type="caution">
    <text evidence="11">The sequence shown here is derived from an EMBL/GenBank/DDBJ whole genome shotgun (WGS) entry which is preliminary data.</text>
</comment>
<feature type="domain" description="LamG-like jellyroll fold" evidence="10">
    <location>
        <begin position="1292"/>
        <end position="1424"/>
    </location>
</feature>
<dbReference type="EMBL" id="SMLH01000009">
    <property type="protein sequence ID" value="TDE27695.1"/>
    <property type="molecule type" value="Genomic_DNA"/>
</dbReference>
<name>A0ABY2DQT4_9FLAO</name>
<protein>
    <submittedName>
        <fullName evidence="11">Choice-of-anchor D domain-containing protein</fullName>
    </submittedName>
</protein>
<evidence type="ECO:0000256" key="3">
    <source>
        <dbReference type="ARBA" id="ARBA00022490"/>
    </source>
</evidence>
<dbReference type="InterPro" id="IPR017868">
    <property type="entry name" value="Filamin/ABP280_repeat-like"/>
</dbReference>
<gene>
    <name evidence="11" type="ORF">E0I61_13295</name>
</gene>
<evidence type="ECO:0000256" key="5">
    <source>
        <dbReference type="ARBA" id="ARBA00023069"/>
    </source>
</evidence>
<dbReference type="InterPro" id="IPR013783">
    <property type="entry name" value="Ig-like_fold"/>
</dbReference>
<dbReference type="InterPro" id="IPR049304">
    <property type="entry name" value="Gly_rich_dom"/>
</dbReference>
<dbReference type="Pfam" id="PF22544">
    <property type="entry name" value="HYDIN_VesB_CFA65-like_Ig"/>
    <property type="match status" value="2"/>
</dbReference>
<evidence type="ECO:0000256" key="1">
    <source>
        <dbReference type="ARBA" id="ARBA00004138"/>
    </source>
</evidence>
<keyword evidence="4 9" id="KW-0732">Signal</keyword>
<dbReference type="PROSITE" id="PS50194">
    <property type="entry name" value="FILAMIN_REPEAT"/>
    <property type="match status" value="1"/>
</dbReference>
<evidence type="ECO:0000259" key="10">
    <source>
        <dbReference type="SMART" id="SM00560"/>
    </source>
</evidence>
<keyword evidence="3" id="KW-0963">Cytoplasm</keyword>
<dbReference type="Pfam" id="PF18962">
    <property type="entry name" value="Por_Secre_tail"/>
    <property type="match status" value="1"/>
</dbReference>
<dbReference type="Pfam" id="PF13385">
    <property type="entry name" value="Laminin_G_3"/>
    <property type="match status" value="1"/>
</dbReference>
<dbReference type="SMART" id="SM00560">
    <property type="entry name" value="LamGL"/>
    <property type="match status" value="1"/>
</dbReference>
<proteinExistence type="predicted"/>
<comment type="subcellular location">
    <subcellularLocation>
        <location evidence="1">Cell projection</location>
        <location evidence="1">Cilium</location>
    </subcellularLocation>
    <subcellularLocation>
        <location evidence="2">Cytoplasm</location>
    </subcellularLocation>
</comment>
<dbReference type="Gene3D" id="2.60.120.200">
    <property type="match status" value="1"/>
</dbReference>
<evidence type="ECO:0000313" key="11">
    <source>
        <dbReference type="EMBL" id="TDE27695.1"/>
    </source>
</evidence>
<feature type="chain" id="PRO_5045974453" evidence="9">
    <location>
        <begin position="26"/>
        <end position="2134"/>
    </location>
</feature>
<feature type="region of interest" description="Disordered" evidence="8">
    <location>
        <begin position="181"/>
        <end position="235"/>
    </location>
</feature>
<keyword evidence="12" id="KW-1185">Reference proteome</keyword>
<dbReference type="SUPFAM" id="SSF49899">
    <property type="entry name" value="Concanavalin A-like lectins/glucanases"/>
    <property type="match status" value="1"/>
</dbReference>
<evidence type="ECO:0000256" key="8">
    <source>
        <dbReference type="SAM" id="MobiDB-lite"/>
    </source>
</evidence>
<keyword evidence="7" id="KW-0966">Cell projection</keyword>
<dbReference type="Pfam" id="PF26628">
    <property type="entry name" value="DUF8202"/>
    <property type="match status" value="1"/>
</dbReference>